<evidence type="ECO:0000256" key="1">
    <source>
        <dbReference type="SAM" id="MobiDB-lite"/>
    </source>
</evidence>
<evidence type="ECO:0000313" key="3">
    <source>
        <dbReference type="Proteomes" id="UP000189443"/>
    </source>
</evidence>
<dbReference type="EMBL" id="CP019724">
    <property type="protein sequence ID" value="AQS68514.1"/>
    <property type="molecule type" value="Genomic_DNA"/>
</dbReference>
<accession>A0A1S6J9R0</accession>
<gene>
    <name evidence="2" type="ORF">B1H29_17655</name>
</gene>
<proteinExistence type="predicted"/>
<name>A0A1S6J9R0_9ACTN</name>
<feature type="compositionally biased region" description="Basic residues" evidence="1">
    <location>
        <begin position="70"/>
        <end position="83"/>
    </location>
</feature>
<keyword evidence="3" id="KW-1185">Reference proteome</keyword>
<protein>
    <submittedName>
        <fullName evidence="2">Uncharacterized protein</fullName>
    </submittedName>
</protein>
<reference evidence="2 3" key="1">
    <citation type="submission" date="2017-02" db="EMBL/GenBank/DDBJ databases">
        <title>Streptomyces pactum ACT12 Genome sequencing and assembly.</title>
        <authorList>
            <person name="Xue Q."/>
            <person name="Yan X."/>
            <person name="Jia L."/>
            <person name="Yan H."/>
        </authorList>
    </citation>
    <scope>NUCLEOTIDE SEQUENCE [LARGE SCALE GENOMIC DNA]</scope>
    <source>
        <strain evidence="2 3">ACT12</strain>
    </source>
</reference>
<feature type="compositionally biased region" description="Basic and acidic residues" evidence="1">
    <location>
        <begin position="9"/>
        <end position="30"/>
    </location>
</feature>
<dbReference type="AlphaFoldDB" id="A0A1S6J9R0"/>
<sequence>MISVNGLRRQHDTCFDERQDRQSSKRERSHGAGRRRRDRGRFLRTPPTQPVFDDGHYRAAVAAGSPGSRQGRRPRRRPARRPPSRPLTLGTLV</sequence>
<organism evidence="2 3">
    <name type="scientific">Streptomyces pactum</name>
    <dbReference type="NCBI Taxonomy" id="68249"/>
    <lineage>
        <taxon>Bacteria</taxon>
        <taxon>Bacillati</taxon>
        <taxon>Actinomycetota</taxon>
        <taxon>Actinomycetes</taxon>
        <taxon>Kitasatosporales</taxon>
        <taxon>Streptomycetaceae</taxon>
        <taxon>Streptomyces</taxon>
    </lineage>
</organism>
<feature type="region of interest" description="Disordered" evidence="1">
    <location>
        <begin position="1"/>
        <end position="93"/>
    </location>
</feature>
<dbReference type="KEGG" id="spac:B1H29_17655"/>
<evidence type="ECO:0000313" key="2">
    <source>
        <dbReference type="EMBL" id="AQS68514.1"/>
    </source>
</evidence>
<dbReference type="Proteomes" id="UP000189443">
    <property type="component" value="Chromosome"/>
</dbReference>